<dbReference type="Proteomes" id="UP000007796">
    <property type="component" value="Unassembled WGS sequence"/>
</dbReference>
<evidence type="ECO:0000313" key="1">
    <source>
        <dbReference type="EMBL" id="EFW99672.1"/>
    </source>
</evidence>
<dbReference type="GeneID" id="25981641"/>
<organism evidence="2">
    <name type="scientific">Grosmannia clavigera (strain kw1407 / UAMH 11150)</name>
    <name type="common">Blue stain fungus</name>
    <name type="synonym">Graphiocladiella clavigera</name>
    <dbReference type="NCBI Taxonomy" id="655863"/>
    <lineage>
        <taxon>Eukaryota</taxon>
        <taxon>Fungi</taxon>
        <taxon>Dikarya</taxon>
        <taxon>Ascomycota</taxon>
        <taxon>Pezizomycotina</taxon>
        <taxon>Sordariomycetes</taxon>
        <taxon>Sordariomycetidae</taxon>
        <taxon>Ophiostomatales</taxon>
        <taxon>Ophiostomataceae</taxon>
        <taxon>Leptographium</taxon>
    </lineage>
</organism>
<proteinExistence type="predicted"/>
<dbReference type="RefSeq" id="XP_014169155.1">
    <property type="nucleotide sequence ID" value="XM_014313680.1"/>
</dbReference>
<dbReference type="EMBL" id="GL629963">
    <property type="protein sequence ID" value="EFW99672.1"/>
    <property type="molecule type" value="Genomic_DNA"/>
</dbReference>
<gene>
    <name evidence="1" type="ORF">CMQ_8030</name>
</gene>
<dbReference type="HOGENOM" id="CLU_880156_0_0_1"/>
<keyword evidence="2" id="KW-1185">Reference proteome</keyword>
<sequence length="316" mass="33591">MGHVEAGVAIAMPQSLFDGNEEDDRDNNTGLALAACYTLLRFTTDGTGNDHTTGGAWFKPAPEGTTQILLYSVEDWNRAYVALRSYIDRRVGHQVLFPTVTPKLAVTPVAFLRIRDAEGIISSEKGARLHANEEAVAEAEADDIIADNMGNELALMSEATNLLKHLQAQHRLDGTVPRDPMDMGTLEEVRLVAQAIADGQVPAAAADDNGDRTNSEETSAFLDALNTKAAISGTIQESATVHDAAASEGRSAAAAAAGGAANAREKREDLARSVSRVLNESESAEACSLTDALAMAEMPPFDPAQPERLKWSTPAH</sequence>
<protein>
    <submittedName>
        <fullName evidence="1">Uncharacterized protein</fullName>
    </submittedName>
</protein>
<reference evidence="1 2" key="1">
    <citation type="journal article" date="2011" name="Proc. Natl. Acad. Sci. U.S.A.">
        <title>Genome and transcriptome analyses of the mountain pine beetle-fungal symbiont Grosmannia clavigera, a lodgepole pine pathogen.</title>
        <authorList>
            <person name="DiGuistini S."/>
            <person name="Wang Y."/>
            <person name="Liao N.Y."/>
            <person name="Taylor G."/>
            <person name="Tanguay P."/>
            <person name="Feau N."/>
            <person name="Henrissat B."/>
            <person name="Chan S.K."/>
            <person name="Hesse-Orce U."/>
            <person name="Alamouti S.M."/>
            <person name="Tsui C.K.M."/>
            <person name="Docking R.T."/>
            <person name="Levasseur A."/>
            <person name="Haridas S."/>
            <person name="Robertson G."/>
            <person name="Birol I."/>
            <person name="Holt R.A."/>
            <person name="Marra M.A."/>
            <person name="Hamelin R.C."/>
            <person name="Hirst M."/>
            <person name="Jones S.J.M."/>
            <person name="Bohlmann J."/>
            <person name="Breuil C."/>
        </authorList>
    </citation>
    <scope>NUCLEOTIDE SEQUENCE [LARGE SCALE GENOMIC DNA]</scope>
    <source>
        <strain evidence="2">kw1407 / UAMH 11150</strain>
    </source>
</reference>
<dbReference type="AlphaFoldDB" id="F0XRL8"/>
<dbReference type="InParanoid" id="F0XRL8"/>
<evidence type="ECO:0000313" key="2">
    <source>
        <dbReference type="Proteomes" id="UP000007796"/>
    </source>
</evidence>
<accession>F0XRL8</accession>
<name>F0XRL8_GROCL</name>